<organism evidence="1 2">
    <name type="scientific">Salegentibacter chungangensis</name>
    <dbReference type="NCBI Taxonomy" id="1335724"/>
    <lineage>
        <taxon>Bacteria</taxon>
        <taxon>Pseudomonadati</taxon>
        <taxon>Bacteroidota</taxon>
        <taxon>Flavobacteriia</taxon>
        <taxon>Flavobacteriales</taxon>
        <taxon>Flavobacteriaceae</taxon>
        <taxon>Salegentibacter</taxon>
    </lineage>
</organism>
<dbReference type="Proteomes" id="UP001597131">
    <property type="component" value="Unassembled WGS sequence"/>
</dbReference>
<dbReference type="RefSeq" id="WP_380746229.1">
    <property type="nucleotide sequence ID" value="NZ_JBHTLI010000002.1"/>
</dbReference>
<evidence type="ECO:0000313" key="1">
    <source>
        <dbReference type="EMBL" id="MFD1096514.1"/>
    </source>
</evidence>
<proteinExistence type="predicted"/>
<sequence length="83" mass="9207">MNSAEKLKLAMETIEFPVYYDSDGQSVRDANGMMVCDIRGWSKIQFMTQSEDRQDAIGALIANLLNQSGRNFNGSEVLKSIAS</sequence>
<keyword evidence="2" id="KW-1185">Reference proteome</keyword>
<protein>
    <submittedName>
        <fullName evidence="1">Uncharacterized protein</fullName>
    </submittedName>
</protein>
<accession>A0ABW3NVT1</accession>
<comment type="caution">
    <text evidence="1">The sequence shown here is derived from an EMBL/GenBank/DDBJ whole genome shotgun (WGS) entry which is preliminary data.</text>
</comment>
<name>A0ABW3NVT1_9FLAO</name>
<evidence type="ECO:0000313" key="2">
    <source>
        <dbReference type="Proteomes" id="UP001597131"/>
    </source>
</evidence>
<reference evidence="2" key="1">
    <citation type="journal article" date="2019" name="Int. J. Syst. Evol. Microbiol.">
        <title>The Global Catalogue of Microorganisms (GCM) 10K type strain sequencing project: providing services to taxonomists for standard genome sequencing and annotation.</title>
        <authorList>
            <consortium name="The Broad Institute Genomics Platform"/>
            <consortium name="The Broad Institute Genome Sequencing Center for Infectious Disease"/>
            <person name="Wu L."/>
            <person name="Ma J."/>
        </authorList>
    </citation>
    <scope>NUCLEOTIDE SEQUENCE [LARGE SCALE GENOMIC DNA]</scope>
    <source>
        <strain evidence="2">CCUG 64793</strain>
    </source>
</reference>
<gene>
    <name evidence="1" type="ORF">ACFQ3Q_12180</name>
</gene>
<dbReference type="EMBL" id="JBHTLI010000002">
    <property type="protein sequence ID" value="MFD1096514.1"/>
    <property type="molecule type" value="Genomic_DNA"/>
</dbReference>